<keyword evidence="7" id="KW-1185">Reference proteome</keyword>
<organism evidence="6 7">
    <name type="scientific">Tsukamurella soli</name>
    <dbReference type="NCBI Taxonomy" id="644556"/>
    <lineage>
        <taxon>Bacteria</taxon>
        <taxon>Bacillati</taxon>
        <taxon>Actinomycetota</taxon>
        <taxon>Actinomycetes</taxon>
        <taxon>Mycobacteriales</taxon>
        <taxon>Tsukamurellaceae</taxon>
        <taxon>Tsukamurella</taxon>
    </lineage>
</organism>
<gene>
    <name evidence="6" type="ORF">GCM10023147_27520</name>
</gene>
<dbReference type="EMBL" id="BAABFR010000040">
    <property type="protein sequence ID" value="GAA4394939.1"/>
    <property type="molecule type" value="Genomic_DNA"/>
</dbReference>
<proteinExistence type="inferred from homology"/>
<name>A0ABP8JS30_9ACTN</name>
<comment type="similarity">
    <text evidence="1 4">Belongs to the type-B carboxylesterase/lipase family.</text>
</comment>
<sequence>MTTEPGPIVTTAEGPVQGIITGSTHSWRGIPFAAPPVGALRWRAPQPVIPWTRVLAADSFRNAAPQPTSYTKVSLRENQPISEDCLTLNVVAPRRPGGPRPVMVFIHGGAYMIGSSATPLYHGFSLVERGDVVFVSVNYRLGALGYLDLSGFSTPERVFDSNLGLRDQVAALEWVQRNIAAFGGDPNCVTVFGESAGGNAVTTLLATPAAAGLFHRAIAESSAPGMTVAQERSREWAQQYVDLLRAAKTETDPAAAALPLIDLLDGATPAELGRTANRLVTDAEREDASAVPFGPTVDGDFLPHDPATALAAGEGHAVPLIIGTNASEATLFTRVPGSHPPSERGVARMLSEADPAVAQRITGAYRDIPGAKGRVRILGDHLFWAPSVHIAEAHSDRAPTYMYRYDFAPAPLRLTGMGATHATELLAVFGVYRGWLGQAIAALVDRKPALEITDRMQADWIAFARTGSPVSQWPRYDTARRATLVIDRRTHVEYDPDAAHRRAWEGFFPTPVPEH</sequence>
<dbReference type="PROSITE" id="PS00941">
    <property type="entry name" value="CARBOXYLESTERASE_B_2"/>
    <property type="match status" value="1"/>
</dbReference>
<dbReference type="InterPro" id="IPR002018">
    <property type="entry name" value="CarbesteraseB"/>
</dbReference>
<evidence type="ECO:0000256" key="4">
    <source>
        <dbReference type="RuleBase" id="RU361235"/>
    </source>
</evidence>
<feature type="domain" description="Carboxylesterase type B" evidence="5">
    <location>
        <begin position="7"/>
        <end position="496"/>
    </location>
</feature>
<dbReference type="Gene3D" id="3.40.50.1820">
    <property type="entry name" value="alpha/beta hydrolase"/>
    <property type="match status" value="1"/>
</dbReference>
<evidence type="ECO:0000256" key="3">
    <source>
        <dbReference type="ARBA" id="ARBA00022801"/>
    </source>
</evidence>
<comment type="similarity">
    <text evidence="2">Belongs to the 'GDXG' lipolytic enzyme family.</text>
</comment>
<dbReference type="PANTHER" id="PTHR11559">
    <property type="entry name" value="CARBOXYLESTERASE"/>
    <property type="match status" value="1"/>
</dbReference>
<dbReference type="PROSITE" id="PS01173">
    <property type="entry name" value="LIPASE_GDXG_HIS"/>
    <property type="match status" value="1"/>
</dbReference>
<dbReference type="InterPro" id="IPR002168">
    <property type="entry name" value="Lipase_GDXG_HIS_AS"/>
</dbReference>
<evidence type="ECO:0000256" key="1">
    <source>
        <dbReference type="ARBA" id="ARBA00005964"/>
    </source>
</evidence>
<dbReference type="PROSITE" id="PS00122">
    <property type="entry name" value="CARBOXYLESTERASE_B_1"/>
    <property type="match status" value="1"/>
</dbReference>
<dbReference type="RefSeq" id="WP_344996698.1">
    <property type="nucleotide sequence ID" value="NZ_BAABFR010000040.1"/>
</dbReference>
<reference evidence="7" key="1">
    <citation type="journal article" date="2019" name="Int. J. Syst. Evol. Microbiol.">
        <title>The Global Catalogue of Microorganisms (GCM) 10K type strain sequencing project: providing services to taxonomists for standard genome sequencing and annotation.</title>
        <authorList>
            <consortium name="The Broad Institute Genomics Platform"/>
            <consortium name="The Broad Institute Genome Sequencing Center for Infectious Disease"/>
            <person name="Wu L."/>
            <person name="Ma J."/>
        </authorList>
    </citation>
    <scope>NUCLEOTIDE SEQUENCE [LARGE SCALE GENOMIC DNA]</scope>
    <source>
        <strain evidence="7">JCM 17688</strain>
    </source>
</reference>
<evidence type="ECO:0000259" key="5">
    <source>
        <dbReference type="Pfam" id="PF00135"/>
    </source>
</evidence>
<evidence type="ECO:0000313" key="7">
    <source>
        <dbReference type="Proteomes" id="UP001500635"/>
    </source>
</evidence>
<dbReference type="InterPro" id="IPR019819">
    <property type="entry name" value="Carboxylesterase_B_CS"/>
</dbReference>
<accession>A0ABP8JS30</accession>
<dbReference type="SUPFAM" id="SSF53474">
    <property type="entry name" value="alpha/beta-Hydrolases"/>
    <property type="match status" value="1"/>
</dbReference>
<evidence type="ECO:0000313" key="6">
    <source>
        <dbReference type="EMBL" id="GAA4394939.1"/>
    </source>
</evidence>
<comment type="caution">
    <text evidence="6">The sequence shown here is derived from an EMBL/GenBank/DDBJ whole genome shotgun (WGS) entry which is preliminary data.</text>
</comment>
<dbReference type="InterPro" id="IPR029058">
    <property type="entry name" value="AB_hydrolase_fold"/>
</dbReference>
<dbReference type="EC" id="3.1.1.-" evidence="4"/>
<dbReference type="InterPro" id="IPR019826">
    <property type="entry name" value="Carboxylesterase_B_AS"/>
</dbReference>
<dbReference type="Pfam" id="PF00135">
    <property type="entry name" value="COesterase"/>
    <property type="match status" value="1"/>
</dbReference>
<dbReference type="InterPro" id="IPR050309">
    <property type="entry name" value="Type-B_Carboxylest/Lipase"/>
</dbReference>
<protein>
    <recommendedName>
        <fullName evidence="4">Carboxylic ester hydrolase</fullName>
        <ecNumber evidence="4">3.1.1.-</ecNumber>
    </recommendedName>
</protein>
<keyword evidence="3 4" id="KW-0378">Hydrolase</keyword>
<evidence type="ECO:0000256" key="2">
    <source>
        <dbReference type="ARBA" id="ARBA00010515"/>
    </source>
</evidence>
<dbReference type="Proteomes" id="UP001500635">
    <property type="component" value="Unassembled WGS sequence"/>
</dbReference>